<reference evidence="1 2" key="1">
    <citation type="submission" date="2020-03" db="EMBL/GenBank/DDBJ databases">
        <title>Draft Genome Sequence of Cudoniella acicularis.</title>
        <authorList>
            <person name="Buettner E."/>
            <person name="Kellner H."/>
        </authorList>
    </citation>
    <scope>NUCLEOTIDE SEQUENCE [LARGE SCALE GENOMIC DNA]</scope>
    <source>
        <strain evidence="1 2">DSM 108380</strain>
    </source>
</reference>
<proteinExistence type="predicted"/>
<gene>
    <name evidence="1" type="ORF">G7Y89_g15724</name>
</gene>
<comment type="caution">
    <text evidence="1">The sequence shown here is derived from an EMBL/GenBank/DDBJ whole genome shotgun (WGS) entry which is preliminary data.</text>
</comment>
<dbReference type="Proteomes" id="UP000566819">
    <property type="component" value="Unassembled WGS sequence"/>
</dbReference>
<dbReference type="AlphaFoldDB" id="A0A8H4VJP8"/>
<sequence length="543" mass="60825">MNDASSQHPFTFAAGGLNITVIHRSRRIIGTASAEALALASPVWKRLVEFPELSTGENSDCGTPMPTDAPDALATEETLISINAALDEVKLNSRVSWNEALGHERVESGQAAAEFDDSETTSTDAEYMNTPDATEANETLSEGHSAAFVMGLDFTEDNSDALLILLRIAHLDFKRIPFKVPFLTFLNIAILCDKYDCVELVQPWLEKWLADEKYASRIKGQEEWLYIAWVFGRQEVFQSLAVHLVRNIRVVSKGEGMRGDFCFVEGNQVFGTHQIYPPYICERIKECRRLELKALLDIPYRQARDLCSSKSLSGPKCVHKLAECDAMVYGSLVMALTKEDLWPERDYQKLSQSVSQLAGALQGIQVHRHPWTVFRNHSACNAIDIFAKVADVISQTPQPVSDDLRKHLRAQNARLSCSINTIGKFVMKKPQNGIKRMNKQELKAYETGINKYVQSEGKLRLRQNADNATLACRVIAKMFSDLAVKLGEVDSINKPAADGLFVLRFSLFEQEYRKIIHSSTSQAVLIAVYCRRFESSILPIALN</sequence>
<protein>
    <submittedName>
        <fullName evidence="1">Uncharacterized protein</fullName>
    </submittedName>
</protein>
<keyword evidence="2" id="KW-1185">Reference proteome</keyword>
<accession>A0A8H4VJP8</accession>
<evidence type="ECO:0000313" key="2">
    <source>
        <dbReference type="Proteomes" id="UP000566819"/>
    </source>
</evidence>
<name>A0A8H4VJP8_9HELO</name>
<organism evidence="1 2">
    <name type="scientific">Cudoniella acicularis</name>
    <dbReference type="NCBI Taxonomy" id="354080"/>
    <lineage>
        <taxon>Eukaryota</taxon>
        <taxon>Fungi</taxon>
        <taxon>Dikarya</taxon>
        <taxon>Ascomycota</taxon>
        <taxon>Pezizomycotina</taxon>
        <taxon>Leotiomycetes</taxon>
        <taxon>Helotiales</taxon>
        <taxon>Tricladiaceae</taxon>
        <taxon>Cudoniella</taxon>
    </lineage>
</organism>
<dbReference type="EMBL" id="JAAMPI010002631">
    <property type="protein sequence ID" value="KAF4610395.1"/>
    <property type="molecule type" value="Genomic_DNA"/>
</dbReference>
<dbReference type="OrthoDB" id="5275938at2759"/>
<evidence type="ECO:0000313" key="1">
    <source>
        <dbReference type="EMBL" id="KAF4610395.1"/>
    </source>
</evidence>